<evidence type="ECO:0000313" key="5">
    <source>
        <dbReference type="Proteomes" id="UP000320095"/>
    </source>
</evidence>
<name>A0A502EE13_9MYCO</name>
<comment type="caution">
    <text evidence="4">The sequence shown here is derived from an EMBL/GenBank/DDBJ whole genome shotgun (WGS) entry which is preliminary data.</text>
</comment>
<evidence type="ECO:0000256" key="1">
    <source>
        <dbReference type="ARBA" id="ARBA00023002"/>
    </source>
</evidence>
<dbReference type="Proteomes" id="UP000320095">
    <property type="component" value="Unassembled WGS sequence"/>
</dbReference>
<dbReference type="Pfam" id="PF03446">
    <property type="entry name" value="NAD_binding_2"/>
    <property type="match status" value="1"/>
</dbReference>
<dbReference type="GO" id="GO:0016616">
    <property type="term" value="F:oxidoreductase activity, acting on the CH-OH group of donors, NAD or NADP as acceptor"/>
    <property type="evidence" value="ECO:0007669"/>
    <property type="project" value="TreeGrafter"/>
</dbReference>
<dbReference type="PANTHER" id="PTHR22981:SF7">
    <property type="entry name" value="3-HYDROXYISOBUTYRATE DEHYDROGENASE, MITOCHONDRIAL"/>
    <property type="match status" value="1"/>
</dbReference>
<dbReference type="SUPFAM" id="SSF51735">
    <property type="entry name" value="NAD(P)-binding Rossmann-fold domains"/>
    <property type="match status" value="1"/>
</dbReference>
<dbReference type="InterPro" id="IPR006115">
    <property type="entry name" value="6PGDH_NADP-bd"/>
</dbReference>
<keyword evidence="2" id="KW-0520">NAD</keyword>
<dbReference type="RefSeq" id="WP_140689367.1">
    <property type="nucleotide sequence ID" value="NZ_RCZG01000002.1"/>
</dbReference>
<feature type="domain" description="6-phosphogluconate dehydrogenase NADP-binding" evidence="3">
    <location>
        <begin position="39"/>
        <end position="189"/>
    </location>
</feature>
<gene>
    <name evidence="4" type="ORF">EAH80_07935</name>
</gene>
<evidence type="ECO:0000256" key="2">
    <source>
        <dbReference type="ARBA" id="ARBA00023027"/>
    </source>
</evidence>
<reference evidence="4 5" key="1">
    <citation type="journal article" date="2019" name="Environ. Microbiol.">
        <title>Species interactions and distinct microbial communities in high Arctic permafrost affected cryosols are associated with the CH4 and CO2 gas fluxes.</title>
        <authorList>
            <person name="Altshuler I."/>
            <person name="Hamel J."/>
            <person name="Turney S."/>
            <person name="Magnuson E."/>
            <person name="Levesque R."/>
            <person name="Greer C."/>
            <person name="Whyte L.G."/>
        </authorList>
    </citation>
    <scope>NUCLEOTIDE SEQUENCE [LARGE SCALE GENOMIC DNA]</scope>
    <source>
        <strain evidence="4 5">S5.20</strain>
    </source>
</reference>
<accession>A0A502EE13</accession>
<dbReference type="Gene3D" id="3.40.50.720">
    <property type="entry name" value="NAD(P)-binding Rossmann-like Domain"/>
    <property type="match status" value="1"/>
</dbReference>
<organism evidence="4 5">
    <name type="scientific">Mycolicibacterium hodleri</name>
    <dbReference type="NCBI Taxonomy" id="49897"/>
    <lineage>
        <taxon>Bacteria</taxon>
        <taxon>Bacillati</taxon>
        <taxon>Actinomycetota</taxon>
        <taxon>Actinomycetes</taxon>
        <taxon>Mycobacteriales</taxon>
        <taxon>Mycobacteriaceae</taxon>
        <taxon>Mycolicibacterium</taxon>
    </lineage>
</organism>
<dbReference type="InterPro" id="IPR036291">
    <property type="entry name" value="NAD(P)-bd_dom_sf"/>
</dbReference>
<dbReference type="EMBL" id="RCZG01000002">
    <property type="protein sequence ID" value="TPG35943.1"/>
    <property type="molecule type" value="Genomic_DNA"/>
</dbReference>
<evidence type="ECO:0000259" key="3">
    <source>
        <dbReference type="Pfam" id="PF03446"/>
    </source>
</evidence>
<keyword evidence="1" id="KW-0560">Oxidoreductase</keyword>
<protein>
    <submittedName>
        <fullName evidence="4">NAD(P)-dependent oxidoreductase</fullName>
    </submittedName>
</protein>
<keyword evidence="5" id="KW-1185">Reference proteome</keyword>
<dbReference type="PANTHER" id="PTHR22981">
    <property type="entry name" value="3-HYDROXYISOBUTYRATE DEHYDROGENASE-RELATED"/>
    <property type="match status" value="1"/>
</dbReference>
<dbReference type="GO" id="GO:0050661">
    <property type="term" value="F:NADP binding"/>
    <property type="evidence" value="ECO:0007669"/>
    <property type="project" value="InterPro"/>
</dbReference>
<evidence type="ECO:0000313" key="4">
    <source>
        <dbReference type="EMBL" id="TPG35943.1"/>
    </source>
</evidence>
<sequence>MATARPSSWQLRWRSQGVRSRNATRHHNFRSEENAMTAIGMVGIGDMGSEMLPHLIAGGYPVWAFDPDPSRLRAAVAAGATAAESPADAARHSDVVLSLVMSDDIPTAHFGENGILQGLRPGALLVICSTTTPAVLDEVRRMADPAALVLDAPIVGGVRYAREKAVTFLVGGDPQVVTQAEDVLASLGKVERVGAAGSGVIYKLITNAFVMAAEVGLREALDLTDILGGDYETALRLFGIGPMAAVVKRALDESNPRPLRASAEDFDTLLSAVDNPALLRISSAGRDRIWAAVDAEPGHEPMFVELTRKSTAFDSFRSR</sequence>
<proteinExistence type="predicted"/>
<dbReference type="AlphaFoldDB" id="A0A502EE13"/>